<evidence type="ECO:0000313" key="7">
    <source>
        <dbReference type="EMBL" id="OGL98495.1"/>
    </source>
</evidence>
<keyword evidence="4" id="KW-0699">rRNA-binding</keyword>
<comment type="subcellular location">
    <subcellularLocation>
        <location evidence="4">Cytoplasm</location>
    </subcellularLocation>
</comment>
<dbReference type="SUPFAM" id="SSF50249">
    <property type="entry name" value="Nucleic acid-binding proteins"/>
    <property type="match status" value="1"/>
</dbReference>
<accession>A0A1F7W6Q8</accession>
<dbReference type="InterPro" id="IPR006196">
    <property type="entry name" value="RNA-binding_domain_S1_IF1"/>
</dbReference>
<evidence type="ECO:0000256" key="1">
    <source>
        <dbReference type="ARBA" id="ARBA00010939"/>
    </source>
</evidence>
<dbReference type="Gene3D" id="2.40.50.140">
    <property type="entry name" value="Nucleic acid-binding proteins"/>
    <property type="match status" value="1"/>
</dbReference>
<reference evidence="7 8" key="1">
    <citation type="journal article" date="2016" name="Nat. Commun.">
        <title>Thousands of microbial genomes shed light on interconnected biogeochemical processes in an aquifer system.</title>
        <authorList>
            <person name="Anantharaman K."/>
            <person name="Brown C.T."/>
            <person name="Hug L.A."/>
            <person name="Sharon I."/>
            <person name="Castelle C.J."/>
            <person name="Probst A.J."/>
            <person name="Thomas B.C."/>
            <person name="Singh A."/>
            <person name="Wilkins M.J."/>
            <person name="Karaoz U."/>
            <person name="Brodie E.L."/>
            <person name="Williams K.H."/>
            <person name="Hubbard S.S."/>
            <person name="Banfield J.F."/>
        </authorList>
    </citation>
    <scope>NUCLEOTIDE SEQUENCE [LARGE SCALE GENOMIC DNA]</scope>
</reference>
<dbReference type="AlphaFoldDB" id="A0A1F7W6Q8"/>
<dbReference type="GO" id="GO:0005829">
    <property type="term" value="C:cytosol"/>
    <property type="evidence" value="ECO:0007669"/>
    <property type="project" value="TreeGrafter"/>
</dbReference>
<dbReference type="Pfam" id="PF01176">
    <property type="entry name" value="eIF-1a"/>
    <property type="match status" value="1"/>
</dbReference>
<keyword evidence="4" id="KW-0694">RNA-binding</keyword>
<comment type="caution">
    <text evidence="7">The sequence shown here is derived from an EMBL/GenBank/DDBJ whole genome shotgun (WGS) entry which is preliminary data.</text>
</comment>
<dbReference type="GO" id="GO:0019843">
    <property type="term" value="F:rRNA binding"/>
    <property type="evidence" value="ECO:0007669"/>
    <property type="project" value="UniProtKB-UniRule"/>
</dbReference>
<evidence type="ECO:0000313" key="8">
    <source>
        <dbReference type="Proteomes" id="UP000176501"/>
    </source>
</evidence>
<keyword evidence="3 4" id="KW-0648">Protein biosynthesis</keyword>
<protein>
    <recommendedName>
        <fullName evidence="4 5">Translation initiation factor IF-1</fullName>
    </recommendedName>
</protein>
<dbReference type="PANTHER" id="PTHR33370">
    <property type="entry name" value="TRANSLATION INITIATION FACTOR IF-1, CHLOROPLASTIC"/>
    <property type="match status" value="1"/>
</dbReference>
<name>A0A1F7W6Q8_9BACT</name>
<dbReference type="InterPro" id="IPR004368">
    <property type="entry name" value="TIF_IF1"/>
</dbReference>
<dbReference type="GO" id="GO:0043022">
    <property type="term" value="F:ribosome binding"/>
    <property type="evidence" value="ECO:0007669"/>
    <property type="project" value="UniProtKB-UniRule"/>
</dbReference>
<evidence type="ECO:0000256" key="2">
    <source>
        <dbReference type="ARBA" id="ARBA00022540"/>
    </source>
</evidence>
<comment type="similarity">
    <text evidence="1 4">Belongs to the IF-1 family.</text>
</comment>
<dbReference type="Proteomes" id="UP000176501">
    <property type="component" value="Unassembled WGS sequence"/>
</dbReference>
<dbReference type="EMBL" id="MGFE01000020">
    <property type="protein sequence ID" value="OGL98495.1"/>
    <property type="molecule type" value="Genomic_DNA"/>
</dbReference>
<dbReference type="FunFam" id="2.40.50.140:FF:000002">
    <property type="entry name" value="Translation initiation factor IF-1"/>
    <property type="match status" value="1"/>
</dbReference>
<keyword evidence="2 4" id="KW-0396">Initiation factor</keyword>
<comment type="subunit">
    <text evidence="4">Component of the 30S ribosomal translation pre-initiation complex which assembles on the 30S ribosome in the order IF-2 and IF-3, IF-1 and N-formylmethionyl-tRNA(fMet); mRNA recruitment can occur at any time during PIC assembly.</text>
</comment>
<dbReference type="GO" id="GO:0003743">
    <property type="term" value="F:translation initiation factor activity"/>
    <property type="evidence" value="ECO:0007669"/>
    <property type="project" value="UniProtKB-UniRule"/>
</dbReference>
<comment type="function">
    <text evidence="4">One of the essential components for the initiation of protein synthesis. Stabilizes the binding of IF-2 and IF-3 on the 30S subunit to which N-formylmethionyl-tRNA(fMet) subsequently binds. Helps modulate mRNA selection, yielding the 30S pre-initiation complex (PIC). Upon addition of the 50S ribosomal subunit IF-1, IF-2 and IF-3 are released leaving the mature 70S translation initiation complex.</text>
</comment>
<keyword evidence="4" id="KW-0963">Cytoplasm</keyword>
<dbReference type="PANTHER" id="PTHR33370:SF1">
    <property type="entry name" value="TRANSLATION INITIATION FACTOR IF-1, CHLOROPLASTIC"/>
    <property type="match status" value="1"/>
</dbReference>
<dbReference type="InterPro" id="IPR012340">
    <property type="entry name" value="NA-bd_OB-fold"/>
</dbReference>
<proteinExistence type="inferred from homology"/>
<evidence type="ECO:0000256" key="4">
    <source>
        <dbReference type="HAMAP-Rule" id="MF_00075"/>
    </source>
</evidence>
<dbReference type="PROSITE" id="PS50832">
    <property type="entry name" value="S1_IF1_TYPE"/>
    <property type="match status" value="1"/>
</dbReference>
<sequence>MSEQGSKEFIEVKGKVEELLPSAKFKIRLENGQTITGHLSGKMRMHRIRILPGDEVKLEMSPYDLTKGRVVYRF</sequence>
<feature type="domain" description="S1-like" evidence="6">
    <location>
        <begin position="1"/>
        <end position="74"/>
    </location>
</feature>
<dbReference type="CDD" id="cd04451">
    <property type="entry name" value="S1_IF1"/>
    <property type="match status" value="1"/>
</dbReference>
<evidence type="ECO:0000259" key="6">
    <source>
        <dbReference type="PROSITE" id="PS50832"/>
    </source>
</evidence>
<dbReference type="NCBIfam" id="TIGR00008">
    <property type="entry name" value="infA"/>
    <property type="match status" value="1"/>
</dbReference>
<organism evidence="7 8">
    <name type="scientific">Candidatus Uhrbacteria bacterium RIFOXYB2_FULL_57_15</name>
    <dbReference type="NCBI Taxonomy" id="1802422"/>
    <lineage>
        <taxon>Bacteria</taxon>
        <taxon>Candidatus Uhriibacteriota</taxon>
    </lineage>
</organism>
<gene>
    <name evidence="4" type="primary">infA</name>
    <name evidence="7" type="ORF">A2304_02270</name>
</gene>
<evidence type="ECO:0000256" key="5">
    <source>
        <dbReference type="NCBIfam" id="TIGR00008"/>
    </source>
</evidence>
<evidence type="ECO:0000256" key="3">
    <source>
        <dbReference type="ARBA" id="ARBA00022917"/>
    </source>
</evidence>
<dbReference type="HAMAP" id="MF_00075">
    <property type="entry name" value="IF_1"/>
    <property type="match status" value="1"/>
</dbReference>